<comment type="caution">
    <text evidence="2">The sequence shown here is derived from an EMBL/GenBank/DDBJ whole genome shotgun (WGS) entry which is preliminary data.</text>
</comment>
<reference evidence="2 3" key="1">
    <citation type="submission" date="2016-02" db="EMBL/GenBank/DDBJ databases">
        <title>Biosynthesis of antibiotic leucinostatins and their inhibition on Phytophthora in bio-control Purpureocillium lilacinum.</title>
        <authorList>
            <person name="Wang G."/>
            <person name="Liu Z."/>
            <person name="Lin R."/>
            <person name="Li E."/>
            <person name="Mao Z."/>
            <person name="Ling J."/>
            <person name="Yin W."/>
            <person name="Xie B."/>
        </authorList>
    </citation>
    <scope>NUCLEOTIDE SEQUENCE [LARGE SCALE GENOMIC DNA]</scope>
    <source>
        <strain evidence="2">PLFJ-1</strain>
    </source>
</reference>
<evidence type="ECO:0000256" key="1">
    <source>
        <dbReference type="SAM" id="MobiDB-lite"/>
    </source>
</evidence>
<organism evidence="2 3">
    <name type="scientific">Purpureocillium lilacinum</name>
    <name type="common">Paecilomyces lilacinus</name>
    <dbReference type="NCBI Taxonomy" id="33203"/>
    <lineage>
        <taxon>Eukaryota</taxon>
        <taxon>Fungi</taxon>
        <taxon>Dikarya</taxon>
        <taxon>Ascomycota</taxon>
        <taxon>Pezizomycotina</taxon>
        <taxon>Sordariomycetes</taxon>
        <taxon>Hypocreomycetidae</taxon>
        <taxon>Hypocreales</taxon>
        <taxon>Ophiocordycipitaceae</taxon>
        <taxon>Purpureocillium</taxon>
    </lineage>
</organism>
<accession>A0A179HUI9</accession>
<protein>
    <submittedName>
        <fullName evidence="2">Uncharacterized protein</fullName>
    </submittedName>
</protein>
<gene>
    <name evidence="2" type="ORF">VFPFJ_02221</name>
</gene>
<sequence>MLSASWLNEAMTSEFACSIRQWPIISTSSRRQFVAVRPDASQRRPGGMHSHPAEWILRDHMSSCFLARPRLSLALATGNPREADVRSARRFVEHQCPRRRNLRPVTGRRTAPRPTNGGESKTKRRWWAHTARTSAGFSWTFVASNPLGVARLAQAGADQGQAGRCISRRFRSEEEGGGRMVKSGGSSSLVTPYIIPHVTKGAGTGTGTGTGIALFVAALLLTPATPIHPPTVQHAVNIPDSRIRASRSDPVEHRPARRACITAQDPRWQCSRRGPCWSSPFAAPPRAGIGYTAKPRRTGSVSDTLIGNRLPGSANDLSSARRDAVVKAAHSPFLQPGRRGSSCGNRAGIPVSCGENRLAQCLSSVSRLAKTRQRV</sequence>
<proteinExistence type="predicted"/>
<dbReference type="EMBL" id="LSBI01000002">
    <property type="protein sequence ID" value="OAQ93060.1"/>
    <property type="molecule type" value="Genomic_DNA"/>
</dbReference>
<dbReference type="Proteomes" id="UP000078340">
    <property type="component" value="Unassembled WGS sequence"/>
</dbReference>
<dbReference type="AlphaFoldDB" id="A0A179HUI9"/>
<feature type="region of interest" description="Disordered" evidence="1">
    <location>
        <begin position="96"/>
        <end position="126"/>
    </location>
</feature>
<evidence type="ECO:0000313" key="3">
    <source>
        <dbReference type="Proteomes" id="UP000078340"/>
    </source>
</evidence>
<evidence type="ECO:0000313" key="2">
    <source>
        <dbReference type="EMBL" id="OAQ93060.1"/>
    </source>
</evidence>
<name>A0A179HUI9_PURLI</name>